<proteinExistence type="predicted"/>
<gene>
    <name evidence="2" type="ORF">BFS35_005725</name>
</gene>
<name>A0A395GBY1_9STAP</name>
<evidence type="ECO:0000313" key="3">
    <source>
        <dbReference type="Proteomes" id="UP000229523"/>
    </source>
</evidence>
<evidence type="ECO:0000259" key="1">
    <source>
        <dbReference type="Pfam" id="PF14024"/>
    </source>
</evidence>
<comment type="caution">
    <text evidence="2">The sequence shown here is derived from an EMBL/GenBank/DDBJ whole genome shotgun (WGS) entry which is preliminary data.</text>
</comment>
<keyword evidence="3" id="KW-1185">Reference proteome</keyword>
<protein>
    <submittedName>
        <fullName evidence="2">DUF4240 domain-containing protein</fullName>
    </submittedName>
</protein>
<feature type="domain" description="DUF4240" evidence="1">
    <location>
        <begin position="145"/>
        <end position="257"/>
    </location>
</feature>
<dbReference type="InterPro" id="IPR025334">
    <property type="entry name" value="DUF4240"/>
</dbReference>
<accession>A0A395GBY1</accession>
<dbReference type="RefSeq" id="WP_099579473.1">
    <property type="nucleotide sequence ID" value="NZ_MJBI02000002.1"/>
</dbReference>
<dbReference type="Pfam" id="PF14024">
    <property type="entry name" value="DUF4240"/>
    <property type="match status" value="1"/>
</dbReference>
<reference evidence="2 3" key="1">
    <citation type="journal article" date="2018" name="Front. Microbiol.">
        <title>Description and Comparative Genomics of Macrococcus caseolyticus subsp. hominis subsp. nov., Macrococcus goetzii sp. nov., Macrococcus epidermidis sp. nov., and Macrococcus bohemicus sp. nov., Novel Macrococci From Human Clinical Material With Virulence Potential and Suspected Uptake of Foreign DNA by Natural Transformation.</title>
        <authorList>
            <person name="Maslanova I."/>
            <person name="Wertheimer Z."/>
            <person name="Sedlacek I."/>
            <person name="Svec P."/>
            <person name="Indrakova A."/>
            <person name="Kovarovic V."/>
            <person name="Schumann P."/>
            <person name="Sproer C."/>
            <person name="Kralova S."/>
            <person name="Sedo O."/>
            <person name="Kristofova L."/>
            <person name="Vrbovska V."/>
            <person name="Fuzik T."/>
            <person name="Petras P."/>
            <person name="Zdrahal Z."/>
            <person name="Ruzickova V."/>
            <person name="Doskar J."/>
            <person name="Pantucek R."/>
        </authorList>
    </citation>
    <scope>NUCLEOTIDE SEQUENCE [LARGE SCALE GENOMIC DNA]</scope>
    <source>
        <strain evidence="2 3">CCM 4927</strain>
    </source>
</reference>
<dbReference type="AlphaFoldDB" id="A0A395GBY1"/>
<dbReference type="Proteomes" id="UP000229523">
    <property type="component" value="Unassembled WGS sequence"/>
</dbReference>
<organism evidence="2 3">
    <name type="scientific">Macrococcoides goetzii</name>
    <dbReference type="NCBI Taxonomy" id="1891097"/>
    <lineage>
        <taxon>Bacteria</taxon>
        <taxon>Bacillati</taxon>
        <taxon>Bacillota</taxon>
        <taxon>Bacilli</taxon>
        <taxon>Bacillales</taxon>
        <taxon>Staphylococcaceae</taxon>
        <taxon>Macrococcoides</taxon>
    </lineage>
</organism>
<dbReference type="EMBL" id="MJBI02000002">
    <property type="protein sequence ID" value="RAI81063.1"/>
    <property type="molecule type" value="Genomic_DNA"/>
</dbReference>
<sequence length="274" mass="32174">MKKKFSIGDVLVEELPRNKYGCMVILDYNDGIYKVLISEFIDEEIPDLSDKRIITPAIDSSGTCDLPYIKKGDKFSQKLEKYKLIGNIRNLNNIPDRTNYPFGEISTLPVYYNWLSKESPKEYHTILERNKFELLTFKNYEYKYMSEHLFWSLIETNLVDKESYQMLVSKLSKLSKTEIIEFHNTLANMIENLSVLKVYDPVVENDDYLSEDAILYTKCYVVSRGELYYKKVLESGILDLSDDNHDFEELLYVAEEALELRGVQIDYDKMKDIE</sequence>
<evidence type="ECO:0000313" key="2">
    <source>
        <dbReference type="EMBL" id="RAI81063.1"/>
    </source>
</evidence>